<protein>
    <submittedName>
        <fullName evidence="2">26S proteasome regulatory subunit RPN3</fullName>
    </submittedName>
</protein>
<dbReference type="SMART" id="SM00753">
    <property type="entry name" value="PAM"/>
    <property type="match status" value="1"/>
</dbReference>
<dbReference type="Pfam" id="PF01399">
    <property type="entry name" value="PCI"/>
    <property type="match status" value="1"/>
</dbReference>
<dbReference type="InterPro" id="IPR057985">
    <property type="entry name" value="TPR_PSMD3_N"/>
</dbReference>
<organism evidence="2 3">
    <name type="scientific">Nosema granulosis</name>
    <dbReference type="NCBI Taxonomy" id="83296"/>
    <lineage>
        <taxon>Eukaryota</taxon>
        <taxon>Fungi</taxon>
        <taxon>Fungi incertae sedis</taxon>
        <taxon>Microsporidia</taxon>
        <taxon>Nosematidae</taxon>
        <taxon>Nosema</taxon>
    </lineage>
</organism>
<gene>
    <name evidence="2" type="primary">RPN3</name>
    <name evidence="2" type="ORF">NGRA_0989</name>
</gene>
<evidence type="ECO:0000259" key="1">
    <source>
        <dbReference type="PROSITE" id="PS50250"/>
    </source>
</evidence>
<dbReference type="SUPFAM" id="SSF46785">
    <property type="entry name" value="Winged helix' DNA-binding domain"/>
    <property type="match status" value="1"/>
</dbReference>
<name>A0A9P6GZW5_9MICR</name>
<dbReference type="AlphaFoldDB" id="A0A9P6GZW5"/>
<dbReference type="GO" id="GO:0006511">
    <property type="term" value="P:ubiquitin-dependent protein catabolic process"/>
    <property type="evidence" value="ECO:0007669"/>
    <property type="project" value="TreeGrafter"/>
</dbReference>
<reference evidence="2 3" key="1">
    <citation type="journal article" date="2020" name="Genome Biol. Evol.">
        <title>Comparative genomics of strictly vertically transmitted, feminizing microsporidia endosymbionts of amphipod crustaceans.</title>
        <authorList>
            <person name="Cormier A."/>
            <person name="Chebbi M.A."/>
            <person name="Giraud I."/>
            <person name="Wattier R."/>
            <person name="Teixeira M."/>
            <person name="Gilbert C."/>
            <person name="Rigaud T."/>
            <person name="Cordaux R."/>
        </authorList>
    </citation>
    <scope>NUCLEOTIDE SEQUENCE [LARGE SCALE GENOMIC DNA]</scope>
    <source>
        <strain evidence="2 3">Ou3-Ou53</strain>
    </source>
</reference>
<dbReference type="InterPro" id="IPR050756">
    <property type="entry name" value="CSN3"/>
</dbReference>
<keyword evidence="2" id="KW-0647">Proteasome</keyword>
<dbReference type="Pfam" id="PF25573">
    <property type="entry name" value="TPR_PSMD3_N"/>
    <property type="match status" value="1"/>
</dbReference>
<dbReference type="InterPro" id="IPR036390">
    <property type="entry name" value="WH_DNA-bd_sf"/>
</dbReference>
<dbReference type="GO" id="GO:0008541">
    <property type="term" value="C:proteasome regulatory particle, lid subcomplex"/>
    <property type="evidence" value="ECO:0007669"/>
    <property type="project" value="TreeGrafter"/>
</dbReference>
<accession>A0A9P6GZW5</accession>
<dbReference type="PANTHER" id="PTHR10758">
    <property type="entry name" value="26S PROTEASOME NON-ATPASE REGULATORY SUBUNIT 3/COP9 SIGNALOSOME COMPLEX SUBUNIT 3"/>
    <property type="match status" value="1"/>
</dbReference>
<dbReference type="OrthoDB" id="1713558at2759"/>
<dbReference type="InterPro" id="IPR000717">
    <property type="entry name" value="PCI_dom"/>
</dbReference>
<sequence>MQNKHLKDLEDILNELSENFEQAMDCFDRRYKKLAKSISEDEIQTVKPRTSIQVVALNTLFVGILFNNNQYKDIIQYVDENLKDILQGHKRSYDGFAAKIIKNYYASRRMCKLDSSMLFALLVPNKEKGNEETVSVLTNCILDMLIQNKIYMRLENNITTTGEQAKYNYYNGIIEMVEMNYKKALELFHHANILSKNKNLTGTIEKHIIMCMLLQSDFNIPYSFSKKLKVYFELVNTVKSADLSSFEHVLEKYREDLMRDDLYFIAQRLAQNVVQEGIRKIALVYSRISYVDISKTLNMEEEDVDFILRKTINQGLVRGKVEDRVFYSLKNTKDVQDININIKDGLYLTKYIREQMKYPKIEPLCYEKISK</sequence>
<proteinExistence type="predicted"/>
<evidence type="ECO:0000313" key="2">
    <source>
        <dbReference type="EMBL" id="KAF9763883.1"/>
    </source>
</evidence>
<dbReference type="Proteomes" id="UP000740883">
    <property type="component" value="Unassembled WGS sequence"/>
</dbReference>
<dbReference type="EMBL" id="SBJO01000050">
    <property type="protein sequence ID" value="KAF9763883.1"/>
    <property type="molecule type" value="Genomic_DNA"/>
</dbReference>
<comment type="caution">
    <text evidence="2">The sequence shown here is derived from an EMBL/GenBank/DDBJ whole genome shotgun (WGS) entry which is preliminary data.</text>
</comment>
<dbReference type="PANTHER" id="PTHR10758:SF2">
    <property type="entry name" value="26S PROTEASOME NON-ATPASE REGULATORY SUBUNIT 3"/>
    <property type="match status" value="1"/>
</dbReference>
<feature type="domain" description="PCI" evidence="1">
    <location>
        <begin position="165"/>
        <end position="335"/>
    </location>
</feature>
<evidence type="ECO:0000313" key="3">
    <source>
        <dbReference type="Proteomes" id="UP000740883"/>
    </source>
</evidence>
<dbReference type="PROSITE" id="PS50250">
    <property type="entry name" value="PCI"/>
    <property type="match status" value="1"/>
</dbReference>
<dbReference type="Gene3D" id="1.25.40.570">
    <property type="match status" value="1"/>
</dbReference>
<keyword evidence="3" id="KW-1185">Reference proteome</keyword>